<protein>
    <submittedName>
        <fullName evidence="2">Uncharacterized protein</fullName>
    </submittedName>
</protein>
<organism evidence="2 3">
    <name type="scientific">Flavobacterium azooxidireducens</name>
    <dbReference type="NCBI Taxonomy" id="1871076"/>
    <lineage>
        <taxon>Bacteria</taxon>
        <taxon>Pseudomonadati</taxon>
        <taxon>Bacteroidota</taxon>
        <taxon>Flavobacteriia</taxon>
        <taxon>Flavobacteriales</taxon>
        <taxon>Flavobacteriaceae</taxon>
        <taxon>Flavobacterium</taxon>
    </lineage>
</organism>
<evidence type="ECO:0000313" key="2">
    <source>
        <dbReference type="EMBL" id="UPQ80186.1"/>
    </source>
</evidence>
<sequence>MKNLKKSILLMLAAIGFASCSSDDNGNSYTYVPTSQSFRALFDNALESRTQTATFDAETTLNYVSDNGVLLTIYGNCLRKNGNPVTGNVELEYVEIFDRASMLVTNKPTMGVENGETKLLTSGGEFYINVTQDGVQLTLDCGMMLSAPTSLTGGTDNAMLPFAGTIDQDGDLIWEQTVTVEFWIGQGQGLGSDLYNVFFSSFGWFNYDRFVNYSGPRTEISTLVPQGYGNGNSAVFMTTNDFPNSLGTTYGEFPVGMEVNFVFVTEENGLFRYAIKPVQALVPNHQVTFSLSETTLGTEAQLIAAINAL</sequence>
<feature type="signal peptide" evidence="1">
    <location>
        <begin position="1"/>
        <end position="21"/>
    </location>
</feature>
<feature type="chain" id="PRO_5046800303" evidence="1">
    <location>
        <begin position="22"/>
        <end position="309"/>
    </location>
</feature>
<proteinExistence type="predicted"/>
<dbReference type="RefSeq" id="WP_248435934.1">
    <property type="nucleotide sequence ID" value="NZ_CP096205.1"/>
</dbReference>
<evidence type="ECO:0000256" key="1">
    <source>
        <dbReference type="SAM" id="SignalP"/>
    </source>
</evidence>
<dbReference type="EMBL" id="CP096205">
    <property type="protein sequence ID" value="UPQ80186.1"/>
    <property type="molecule type" value="Genomic_DNA"/>
</dbReference>
<reference evidence="2" key="1">
    <citation type="submission" date="2022-04" db="EMBL/GenBank/DDBJ databases">
        <title>Consumption of N2O by Flavobacterium azooxidireducens sp. nov. isolated from Decomposing Leaf Litter of Phragmites australis (Cav.).</title>
        <authorList>
            <person name="Behrendt U."/>
            <person name="Spanner T."/>
            <person name="Augustin J."/>
            <person name="Horn M.A."/>
            <person name="Kolb S."/>
            <person name="Ulrich A."/>
        </authorList>
    </citation>
    <scope>NUCLEOTIDE SEQUENCE</scope>
    <source>
        <strain evidence="2">IGB 4-14</strain>
    </source>
</reference>
<evidence type="ECO:0000313" key="3">
    <source>
        <dbReference type="Proteomes" id="UP000830583"/>
    </source>
</evidence>
<name>A0ABY4KIT2_9FLAO</name>
<keyword evidence="1" id="KW-0732">Signal</keyword>
<dbReference type="PROSITE" id="PS51257">
    <property type="entry name" value="PROKAR_LIPOPROTEIN"/>
    <property type="match status" value="1"/>
</dbReference>
<gene>
    <name evidence="2" type="ORF">M0M57_04965</name>
</gene>
<dbReference type="Proteomes" id="UP000830583">
    <property type="component" value="Chromosome"/>
</dbReference>
<keyword evidence="3" id="KW-1185">Reference proteome</keyword>
<accession>A0ABY4KIT2</accession>